<organism evidence="2 3">
    <name type="scientific">Halosaccharopolyspora lacisalsi</name>
    <dbReference type="NCBI Taxonomy" id="1000566"/>
    <lineage>
        <taxon>Bacteria</taxon>
        <taxon>Bacillati</taxon>
        <taxon>Actinomycetota</taxon>
        <taxon>Actinomycetes</taxon>
        <taxon>Pseudonocardiales</taxon>
        <taxon>Pseudonocardiaceae</taxon>
        <taxon>Halosaccharopolyspora</taxon>
    </lineage>
</organism>
<accession>A0A839DRP4</accession>
<dbReference type="Proteomes" id="UP000569329">
    <property type="component" value="Unassembled WGS sequence"/>
</dbReference>
<dbReference type="InterPro" id="IPR029068">
    <property type="entry name" value="Glyas_Bleomycin-R_OHBP_Dase"/>
</dbReference>
<evidence type="ECO:0000313" key="2">
    <source>
        <dbReference type="EMBL" id="MBA8823743.1"/>
    </source>
</evidence>
<name>A0A839DRP4_9PSEU</name>
<comment type="caution">
    <text evidence="2">The sequence shown here is derived from an EMBL/GenBank/DDBJ whole genome shotgun (WGS) entry which is preliminary data.</text>
</comment>
<dbReference type="PROSITE" id="PS51819">
    <property type="entry name" value="VOC"/>
    <property type="match status" value="1"/>
</dbReference>
<gene>
    <name evidence="2" type="ORF">FHX42_001072</name>
</gene>
<dbReference type="EMBL" id="JACGWZ010000001">
    <property type="protein sequence ID" value="MBA8823743.1"/>
    <property type="molecule type" value="Genomic_DNA"/>
</dbReference>
<proteinExistence type="predicted"/>
<dbReference type="InterPro" id="IPR037523">
    <property type="entry name" value="VOC_core"/>
</dbReference>
<dbReference type="PANTHER" id="PTHR34109">
    <property type="entry name" value="BNAUNNG04460D PROTEIN-RELATED"/>
    <property type="match status" value="1"/>
</dbReference>
<dbReference type="AlphaFoldDB" id="A0A839DRP4"/>
<protein>
    <submittedName>
        <fullName evidence="2">Putative glyoxalase superfamily protein PhnB</fullName>
    </submittedName>
</protein>
<dbReference type="InterPro" id="IPR004360">
    <property type="entry name" value="Glyas_Fos-R_dOase_dom"/>
</dbReference>
<evidence type="ECO:0000259" key="1">
    <source>
        <dbReference type="PROSITE" id="PS51819"/>
    </source>
</evidence>
<evidence type="ECO:0000313" key="3">
    <source>
        <dbReference type="Proteomes" id="UP000569329"/>
    </source>
</evidence>
<dbReference type="SUPFAM" id="SSF54593">
    <property type="entry name" value="Glyoxalase/Bleomycin resistance protein/Dihydroxybiphenyl dioxygenase"/>
    <property type="match status" value="1"/>
</dbReference>
<dbReference type="PANTHER" id="PTHR34109:SF1">
    <property type="entry name" value="VOC DOMAIN-CONTAINING PROTEIN"/>
    <property type="match status" value="1"/>
</dbReference>
<dbReference type="Gene3D" id="3.30.720.120">
    <property type="match status" value="1"/>
</dbReference>
<dbReference type="Gene3D" id="3.30.720.110">
    <property type="match status" value="1"/>
</dbReference>
<reference evidence="2 3" key="1">
    <citation type="submission" date="2020-07" db="EMBL/GenBank/DDBJ databases">
        <title>Sequencing the genomes of 1000 actinobacteria strains.</title>
        <authorList>
            <person name="Klenk H.-P."/>
        </authorList>
    </citation>
    <scope>NUCLEOTIDE SEQUENCE [LARGE SCALE GENOMIC DNA]</scope>
    <source>
        <strain evidence="2 3">DSM 45975</strain>
    </source>
</reference>
<dbReference type="Pfam" id="PF00903">
    <property type="entry name" value="Glyoxalase"/>
    <property type="match status" value="1"/>
</dbReference>
<dbReference type="RefSeq" id="WP_182543002.1">
    <property type="nucleotide sequence ID" value="NZ_JACGWZ010000001.1"/>
</dbReference>
<feature type="domain" description="VOC" evidence="1">
    <location>
        <begin position="10"/>
        <end position="129"/>
    </location>
</feature>
<sequence length="135" mass="14668">MSASENIPAPTVWPTLQAEDAPTLIDFLVETLGFVRTAVYADGDRVAHAQLDWPEGGGIMLGSHKPHGTWSREPGTAGTYVVTSQVDALYDRVKRSGAKIVGEIADQHYGNREFCIADPEGNLWSFGHYRGEPAV</sequence>
<keyword evidence="3" id="KW-1185">Reference proteome</keyword>